<dbReference type="EMBL" id="AZBU02000003">
    <property type="protein sequence ID" value="TKR89421.1"/>
    <property type="molecule type" value="Genomic_DNA"/>
</dbReference>
<reference evidence="2 3" key="2">
    <citation type="journal article" date="2019" name="G3 (Bethesda)">
        <title>Hybrid Assembly of the Genome of the Entomopathogenic Nematode Steinernema carpocapsae Identifies the X-Chromosome.</title>
        <authorList>
            <person name="Serra L."/>
            <person name="Macchietto M."/>
            <person name="Macias-Munoz A."/>
            <person name="McGill C.J."/>
            <person name="Rodriguez I.M."/>
            <person name="Rodriguez B."/>
            <person name="Murad R."/>
            <person name="Mortazavi A."/>
        </authorList>
    </citation>
    <scope>NUCLEOTIDE SEQUENCE [LARGE SCALE GENOMIC DNA]</scope>
    <source>
        <strain evidence="2 3">ALL</strain>
    </source>
</reference>
<keyword evidence="3" id="KW-1185">Reference proteome</keyword>
<evidence type="ECO:0000313" key="2">
    <source>
        <dbReference type="EMBL" id="TKR89421.1"/>
    </source>
</evidence>
<comment type="caution">
    <text evidence="2">The sequence shown here is derived from an EMBL/GenBank/DDBJ whole genome shotgun (WGS) entry which is preliminary data.</text>
</comment>
<evidence type="ECO:0000256" key="1">
    <source>
        <dbReference type="SAM" id="MobiDB-lite"/>
    </source>
</evidence>
<evidence type="ECO:0000313" key="3">
    <source>
        <dbReference type="Proteomes" id="UP000298663"/>
    </source>
</evidence>
<accession>A0A4U5P133</accession>
<protein>
    <submittedName>
        <fullName evidence="2">Uncharacterized protein</fullName>
    </submittedName>
</protein>
<feature type="region of interest" description="Disordered" evidence="1">
    <location>
        <begin position="38"/>
        <end position="65"/>
    </location>
</feature>
<dbReference type="AlphaFoldDB" id="A0A4U5P133"/>
<reference evidence="2 3" key="1">
    <citation type="journal article" date="2015" name="Genome Biol.">
        <title>Comparative genomics of Steinernema reveals deeply conserved gene regulatory networks.</title>
        <authorList>
            <person name="Dillman A.R."/>
            <person name="Macchietto M."/>
            <person name="Porter C.F."/>
            <person name="Rogers A."/>
            <person name="Williams B."/>
            <person name="Antoshechkin I."/>
            <person name="Lee M.M."/>
            <person name="Goodwin Z."/>
            <person name="Lu X."/>
            <person name="Lewis E.E."/>
            <person name="Goodrich-Blair H."/>
            <person name="Stock S.P."/>
            <person name="Adams B.J."/>
            <person name="Sternberg P.W."/>
            <person name="Mortazavi A."/>
        </authorList>
    </citation>
    <scope>NUCLEOTIDE SEQUENCE [LARGE SCALE GENOMIC DNA]</scope>
    <source>
        <strain evidence="2 3">ALL</strain>
    </source>
</reference>
<feature type="compositionally biased region" description="Basic and acidic residues" evidence="1">
    <location>
        <begin position="38"/>
        <end position="48"/>
    </location>
</feature>
<dbReference type="Proteomes" id="UP000298663">
    <property type="component" value="Unassembled WGS sequence"/>
</dbReference>
<name>A0A4U5P133_STECR</name>
<organism evidence="2 3">
    <name type="scientific">Steinernema carpocapsae</name>
    <name type="common">Entomopathogenic nematode</name>
    <dbReference type="NCBI Taxonomy" id="34508"/>
    <lineage>
        <taxon>Eukaryota</taxon>
        <taxon>Metazoa</taxon>
        <taxon>Ecdysozoa</taxon>
        <taxon>Nematoda</taxon>
        <taxon>Chromadorea</taxon>
        <taxon>Rhabditida</taxon>
        <taxon>Tylenchina</taxon>
        <taxon>Panagrolaimomorpha</taxon>
        <taxon>Strongyloidoidea</taxon>
        <taxon>Steinernematidae</taxon>
        <taxon>Steinernema</taxon>
    </lineage>
</organism>
<sequence length="272" mass="31416">MPNSPGLSRSPPRKLKRKFDKMYENAVSGFNDEVKSDLQETQKWRETSTDVQLPSTGPAAQLPRKPRAVRWEEASQPGKRGLIARRVQEQEPRRPMQEVYSPLRRASSRDEVLGANRCKPSRFGQPHFPYSETTLDSSAFDSVFRRCTMYGGLMHGEHGQTQFINDRIFHVMTKAFICQFPNEPLRTFFDFVRREFPNKDGNGKLEERFAELEKRFGETSETHGSGRSLVQDMSLEKMRCWSWVRSRRLRATSAFSSRVTSMDPIIVSLKMG</sequence>
<gene>
    <name evidence="2" type="ORF">L596_013526</name>
</gene>
<proteinExistence type="predicted"/>